<protein>
    <recommendedName>
        <fullName evidence="3">BZIP domain-containing protein</fullName>
    </recommendedName>
</protein>
<proteinExistence type="predicted"/>
<name>W4GML1_APHAT</name>
<evidence type="ECO:0008006" key="3">
    <source>
        <dbReference type="Google" id="ProtNLM"/>
    </source>
</evidence>
<dbReference type="RefSeq" id="XP_009829892.1">
    <property type="nucleotide sequence ID" value="XM_009831590.1"/>
</dbReference>
<dbReference type="OrthoDB" id="63395at2759"/>
<feature type="region of interest" description="Disordered" evidence="1">
    <location>
        <begin position="70"/>
        <end position="119"/>
    </location>
</feature>
<dbReference type="VEuPathDB" id="FungiDB:H257_06390"/>
<reference evidence="2" key="1">
    <citation type="submission" date="2013-12" db="EMBL/GenBank/DDBJ databases">
        <title>The Genome Sequence of Aphanomyces astaci APO3.</title>
        <authorList>
            <consortium name="The Broad Institute Genomics Platform"/>
            <person name="Russ C."/>
            <person name="Tyler B."/>
            <person name="van West P."/>
            <person name="Dieguez-Uribeondo J."/>
            <person name="Young S.K."/>
            <person name="Zeng Q."/>
            <person name="Gargeya S."/>
            <person name="Fitzgerald M."/>
            <person name="Abouelleil A."/>
            <person name="Alvarado L."/>
            <person name="Chapman S.B."/>
            <person name="Gainer-Dewar J."/>
            <person name="Goldberg J."/>
            <person name="Griggs A."/>
            <person name="Gujja S."/>
            <person name="Hansen M."/>
            <person name="Howarth C."/>
            <person name="Imamovic A."/>
            <person name="Ireland A."/>
            <person name="Larimer J."/>
            <person name="McCowan C."/>
            <person name="Murphy C."/>
            <person name="Pearson M."/>
            <person name="Poon T.W."/>
            <person name="Priest M."/>
            <person name="Roberts A."/>
            <person name="Saif S."/>
            <person name="Shea T."/>
            <person name="Sykes S."/>
            <person name="Wortman J."/>
            <person name="Nusbaum C."/>
            <person name="Birren B."/>
        </authorList>
    </citation>
    <scope>NUCLEOTIDE SEQUENCE [LARGE SCALE GENOMIC DNA]</scope>
    <source>
        <strain evidence="2">APO3</strain>
    </source>
</reference>
<evidence type="ECO:0000313" key="2">
    <source>
        <dbReference type="EMBL" id="ETV80945.1"/>
    </source>
</evidence>
<feature type="region of interest" description="Disordered" evidence="1">
    <location>
        <begin position="133"/>
        <end position="169"/>
    </location>
</feature>
<feature type="compositionally biased region" description="Basic residues" evidence="1">
    <location>
        <begin position="97"/>
        <end position="110"/>
    </location>
</feature>
<feature type="compositionally biased region" description="Basic and acidic residues" evidence="1">
    <location>
        <begin position="144"/>
        <end position="169"/>
    </location>
</feature>
<accession>W4GML1</accession>
<gene>
    <name evidence="2" type="ORF">H257_06390</name>
</gene>
<organism evidence="2">
    <name type="scientific">Aphanomyces astaci</name>
    <name type="common">Crayfish plague agent</name>
    <dbReference type="NCBI Taxonomy" id="112090"/>
    <lineage>
        <taxon>Eukaryota</taxon>
        <taxon>Sar</taxon>
        <taxon>Stramenopiles</taxon>
        <taxon>Oomycota</taxon>
        <taxon>Saprolegniomycetes</taxon>
        <taxon>Saprolegniales</taxon>
        <taxon>Verrucalvaceae</taxon>
        <taxon>Aphanomyces</taxon>
    </lineage>
</organism>
<sequence length="479" mass="54508">MQGKGYKGRGRTAAVAAIANKQDVGEFNNAAATVLVEDMESIADECADAMILQYFMDFTDDNKVEEAVVAEVPEERSPPKEAASNEEDSLRRLKEKQNKHRLNNIRHRQRKQSENDHLRTEVVELEDKLNALKASSARRGDHRGKRDESAIRQLKEQSQAEKRKRTDTEDEHGILLRTVHSQRDLIQMYFKRITATHCMHSSHVILENEPFLMYTLMGCRDVRANGYDWIMGQMKRKMDVALTYLHSYVGNHIEEDTKIYLGHNTVDLVRNHIWTFPAQQVAQSSWDSFTRIQSDPTAARKTLRLEEIDANTFYTRIIIDDGIVRGKPLTLNMLQSRFMEGNRSVIAFRTISEDNLYPIESNGMCDLSIAGWLSFEPNPDGTTHARVFVKFRTDHSNGQQTGELLSNADDDATNHDLTASRFKNRKTQANQWIMSVISKMFTAVNGTTRQSLRAPPPATTSLTVLKKHDALRDVSTIGA</sequence>
<dbReference type="EMBL" id="KI913125">
    <property type="protein sequence ID" value="ETV80945.1"/>
    <property type="molecule type" value="Genomic_DNA"/>
</dbReference>
<evidence type="ECO:0000256" key="1">
    <source>
        <dbReference type="SAM" id="MobiDB-lite"/>
    </source>
</evidence>
<dbReference type="AlphaFoldDB" id="W4GML1"/>
<dbReference type="GeneID" id="20808386"/>